<organism evidence="2 3">
    <name type="scientific">Clonorchis sinensis</name>
    <name type="common">Chinese liver fluke</name>
    <dbReference type="NCBI Taxonomy" id="79923"/>
    <lineage>
        <taxon>Eukaryota</taxon>
        <taxon>Metazoa</taxon>
        <taxon>Spiralia</taxon>
        <taxon>Lophotrochozoa</taxon>
        <taxon>Platyhelminthes</taxon>
        <taxon>Trematoda</taxon>
        <taxon>Digenea</taxon>
        <taxon>Opisthorchiida</taxon>
        <taxon>Opisthorchiata</taxon>
        <taxon>Opisthorchiidae</taxon>
        <taxon>Clonorchis</taxon>
    </lineage>
</organism>
<feature type="region of interest" description="Disordered" evidence="1">
    <location>
        <begin position="1"/>
        <end position="34"/>
    </location>
</feature>
<dbReference type="AlphaFoldDB" id="A0A8T1LX96"/>
<sequence>VNEETNGKATQSPVSELRPSGDGPSSSVLPKDGSPTAIAARVSVHSDHVRFVSPLRVCHKSGGRTPWRGKKNRSPVVDSAKATVIVPSSTLEYSTESTEYSIIDSPKFVMSSTPANLGSAPAGRVLFPDSGLAAPIACDEAYHSGLSPIATGPLSRHGVSQPLDSDIVIQPPTSTEDPNFRPTPMQHISRRRNYESIGSPQPGPNKEKLAAKSVTDPNSLLEEECIRLTTDTVALVSNIIMDTEVADQLSSEAGVLLMSEGGENITGRYRLEEPTECHSSPTSPVEPVECALSPDHSQCKLKTKRWGSPSLSELGFINRRPKAPFVSKSAPSSPTQLTPASLGRLSLRRRAIPRLPVTPYRRAPHSTRTPPNVYTAAKKQVFRSVTSSAFKQRLFDDSTHNVGSTPVPLSPLVRLGRPRSHVVTSSAPNQSPTRASAVLAAIKDAAGITQGTSRSTSTASKLSDRMSGVPSGECVNGGFTKQQIWPPSFDDPTLLNKPELVWDDSELVAHYNRVDAFVKQKLSAAYAQRTGRPLFTETTRDKPRASSQVGCPPRGSSGTRKSQTSRHSSPQPPFLTASNTTNASKQNAKKRMTSSQKISHASHSLEAALQSTRPVTTLSCDFEWLPPLLYPPDTLFDSSRSINRMNSSSTRRSQSHSKTVSKPKFPQQCTSTTTITATTTAQNYVDPSTMSVNELEQILQRWFQAGYNLGQEHALQLIQSNSKEQCTSNIPA</sequence>
<evidence type="ECO:0000313" key="3">
    <source>
        <dbReference type="Proteomes" id="UP000286415"/>
    </source>
</evidence>
<feature type="compositionally biased region" description="Polar residues" evidence="1">
    <location>
        <begin position="576"/>
        <end position="586"/>
    </location>
</feature>
<reference evidence="2 3" key="1">
    <citation type="journal article" date="2018" name="Biotechnol. Adv.">
        <title>Improved genomic resources and new bioinformatic workflow for the carcinogenic parasite Clonorchis sinensis: Biotechnological implications.</title>
        <authorList>
            <person name="Wang D."/>
            <person name="Korhonen P.K."/>
            <person name="Gasser R.B."/>
            <person name="Young N.D."/>
        </authorList>
    </citation>
    <scope>NUCLEOTIDE SEQUENCE [LARGE SCALE GENOMIC DNA]</scope>
    <source>
        <strain evidence="2">Cs-k2</strain>
    </source>
</reference>
<keyword evidence="3" id="KW-1185">Reference proteome</keyword>
<reference evidence="2 3" key="2">
    <citation type="journal article" date="2021" name="Genomics">
        <title>High-quality reference genome for Clonorchis sinensis.</title>
        <authorList>
            <person name="Young N.D."/>
            <person name="Stroehlein A.J."/>
            <person name="Kinkar L."/>
            <person name="Wang T."/>
            <person name="Sohn W.M."/>
            <person name="Chang B.C.H."/>
            <person name="Kaur P."/>
            <person name="Weisz D."/>
            <person name="Dudchenko O."/>
            <person name="Aiden E.L."/>
            <person name="Korhonen P.K."/>
            <person name="Gasser R.B."/>
        </authorList>
    </citation>
    <scope>NUCLEOTIDE SEQUENCE [LARGE SCALE GENOMIC DNA]</scope>
    <source>
        <strain evidence="2">Cs-k2</strain>
    </source>
</reference>
<accession>A0A8T1LX96</accession>
<dbReference type="OrthoDB" id="6284559at2759"/>
<feature type="compositionally biased region" description="Polar residues" evidence="1">
    <location>
        <begin position="556"/>
        <end position="569"/>
    </location>
</feature>
<feature type="region of interest" description="Disordered" evidence="1">
    <location>
        <begin position="533"/>
        <end position="601"/>
    </location>
</feature>
<name>A0A8T1LX96_CLOSI</name>
<dbReference type="Proteomes" id="UP000286415">
    <property type="component" value="Unassembled WGS sequence"/>
</dbReference>
<feature type="compositionally biased region" description="Low complexity" evidence="1">
    <location>
        <begin position="640"/>
        <end position="652"/>
    </location>
</feature>
<gene>
    <name evidence="2" type="ORF">CSKR_102417</name>
</gene>
<comment type="caution">
    <text evidence="2">The sequence shown here is derived from an EMBL/GenBank/DDBJ whole genome shotgun (WGS) entry which is preliminary data.</text>
</comment>
<feature type="region of interest" description="Disordered" evidence="1">
    <location>
        <begin position="153"/>
        <end position="212"/>
    </location>
</feature>
<protein>
    <submittedName>
        <fullName evidence="2">Uncharacterized protein</fullName>
    </submittedName>
</protein>
<dbReference type="EMBL" id="NIRI02000077">
    <property type="protein sequence ID" value="KAG5441205.1"/>
    <property type="molecule type" value="Genomic_DNA"/>
</dbReference>
<proteinExistence type="predicted"/>
<feature type="region of interest" description="Disordered" evidence="1">
    <location>
        <begin position="449"/>
        <end position="475"/>
    </location>
</feature>
<evidence type="ECO:0000313" key="2">
    <source>
        <dbReference type="EMBL" id="KAG5441205.1"/>
    </source>
</evidence>
<evidence type="ECO:0000256" key="1">
    <source>
        <dbReference type="SAM" id="MobiDB-lite"/>
    </source>
</evidence>
<feature type="region of interest" description="Disordered" evidence="1">
    <location>
        <begin position="640"/>
        <end position="670"/>
    </location>
</feature>
<feature type="non-terminal residue" evidence="2">
    <location>
        <position position="1"/>
    </location>
</feature>
<feature type="compositionally biased region" description="Polar residues" evidence="1">
    <location>
        <begin position="449"/>
        <end position="461"/>
    </location>
</feature>